<dbReference type="GO" id="GO:0005524">
    <property type="term" value="F:ATP binding"/>
    <property type="evidence" value="ECO:0007669"/>
    <property type="project" value="UniProtKB-UniRule"/>
</dbReference>
<dbReference type="STRING" id="1408416.GCA_000702765_00176"/>
<dbReference type="AlphaFoldDB" id="A0A449BL70"/>
<dbReference type="Gene3D" id="3.40.50.300">
    <property type="entry name" value="P-loop containing nucleotide triphosphate hydrolases"/>
    <property type="match status" value="1"/>
</dbReference>
<evidence type="ECO:0000256" key="13">
    <source>
        <dbReference type="ARBA" id="ARBA00031452"/>
    </source>
</evidence>
<dbReference type="InterPro" id="IPR027417">
    <property type="entry name" value="P-loop_NTPase"/>
</dbReference>
<evidence type="ECO:0000256" key="6">
    <source>
        <dbReference type="ARBA" id="ARBA00021478"/>
    </source>
</evidence>
<keyword evidence="20" id="KW-1185">Reference proteome</keyword>
<dbReference type="SUPFAM" id="SSF52540">
    <property type="entry name" value="P-loop containing nucleoside triphosphate hydrolases"/>
    <property type="match status" value="1"/>
</dbReference>
<evidence type="ECO:0000256" key="2">
    <source>
        <dbReference type="ARBA" id="ARBA00004690"/>
    </source>
</evidence>
<comment type="pathway">
    <text evidence="3 16 17">Pyrimidine metabolism; CTP biosynthesis via salvage pathway; CTP from cytidine: step 1/3.</text>
</comment>
<name>A0A449BL70_9MOLU</name>
<comment type="catalytic activity">
    <reaction evidence="14 17">
        <text>cytidine + ATP = CMP + ADP + H(+)</text>
        <dbReference type="Rhea" id="RHEA:24674"/>
        <dbReference type="ChEBI" id="CHEBI:15378"/>
        <dbReference type="ChEBI" id="CHEBI:17562"/>
        <dbReference type="ChEBI" id="CHEBI:30616"/>
        <dbReference type="ChEBI" id="CHEBI:60377"/>
        <dbReference type="ChEBI" id="CHEBI:456216"/>
        <dbReference type="EC" id="2.7.1.48"/>
    </reaction>
</comment>
<reference evidence="19 20" key="1">
    <citation type="submission" date="2019-01" db="EMBL/GenBank/DDBJ databases">
        <authorList>
            <consortium name="Pathogen Informatics"/>
        </authorList>
    </citation>
    <scope>NUCLEOTIDE SEQUENCE [LARGE SCALE GENOMIC DNA]</scope>
    <source>
        <strain evidence="19 20">NCTC10172</strain>
    </source>
</reference>
<keyword evidence="7 16" id="KW-0963">Cytoplasm</keyword>
<dbReference type="GO" id="GO:0044206">
    <property type="term" value="P:UMP salvage"/>
    <property type="evidence" value="ECO:0007669"/>
    <property type="project" value="UniProtKB-UniRule"/>
</dbReference>
<dbReference type="Proteomes" id="UP000290909">
    <property type="component" value="Chromosome"/>
</dbReference>
<dbReference type="NCBIfam" id="TIGR00235">
    <property type="entry name" value="udk"/>
    <property type="match status" value="1"/>
</dbReference>
<evidence type="ECO:0000313" key="19">
    <source>
        <dbReference type="EMBL" id="VEU83221.1"/>
    </source>
</evidence>
<proteinExistence type="inferred from homology"/>
<dbReference type="NCBIfam" id="NF004018">
    <property type="entry name" value="PRK05480.1"/>
    <property type="match status" value="1"/>
</dbReference>
<feature type="domain" description="Phosphoribulokinase/uridine kinase" evidence="18">
    <location>
        <begin position="7"/>
        <end position="185"/>
    </location>
</feature>
<evidence type="ECO:0000256" key="1">
    <source>
        <dbReference type="ARBA" id="ARBA00004496"/>
    </source>
</evidence>
<organism evidence="19 20">
    <name type="scientific">Acholeplasma hippikon</name>
    <dbReference type="NCBI Taxonomy" id="264636"/>
    <lineage>
        <taxon>Bacteria</taxon>
        <taxon>Bacillati</taxon>
        <taxon>Mycoplasmatota</taxon>
        <taxon>Mollicutes</taxon>
        <taxon>Acholeplasmatales</taxon>
        <taxon>Acholeplasmataceae</taxon>
        <taxon>Acholeplasma</taxon>
    </lineage>
</organism>
<dbReference type="InterPro" id="IPR006083">
    <property type="entry name" value="PRK/URK"/>
</dbReference>
<dbReference type="CDD" id="cd02023">
    <property type="entry name" value="UMPK"/>
    <property type="match status" value="1"/>
</dbReference>
<dbReference type="GO" id="GO:0043771">
    <property type="term" value="F:cytidine kinase activity"/>
    <property type="evidence" value="ECO:0007669"/>
    <property type="project" value="RHEA"/>
</dbReference>
<dbReference type="GO" id="GO:0004849">
    <property type="term" value="F:uridine kinase activity"/>
    <property type="evidence" value="ECO:0007669"/>
    <property type="project" value="UniProtKB-UniRule"/>
</dbReference>
<keyword evidence="8 16" id="KW-0808">Transferase</keyword>
<evidence type="ECO:0000313" key="20">
    <source>
        <dbReference type="Proteomes" id="UP000290909"/>
    </source>
</evidence>
<evidence type="ECO:0000256" key="12">
    <source>
        <dbReference type="ARBA" id="ARBA00030641"/>
    </source>
</evidence>
<evidence type="ECO:0000256" key="5">
    <source>
        <dbReference type="ARBA" id="ARBA00012137"/>
    </source>
</evidence>
<dbReference type="GO" id="GO:0044211">
    <property type="term" value="P:CTP salvage"/>
    <property type="evidence" value="ECO:0007669"/>
    <property type="project" value="UniProtKB-UniRule"/>
</dbReference>
<evidence type="ECO:0000256" key="4">
    <source>
        <dbReference type="ARBA" id="ARBA00005408"/>
    </source>
</evidence>
<dbReference type="HAMAP" id="MF_00551">
    <property type="entry name" value="Uridine_kinase"/>
    <property type="match status" value="1"/>
</dbReference>
<evidence type="ECO:0000256" key="3">
    <source>
        <dbReference type="ARBA" id="ARBA00004784"/>
    </source>
</evidence>
<evidence type="ECO:0000256" key="9">
    <source>
        <dbReference type="ARBA" id="ARBA00022741"/>
    </source>
</evidence>
<evidence type="ECO:0000256" key="8">
    <source>
        <dbReference type="ARBA" id="ARBA00022679"/>
    </source>
</evidence>
<keyword evidence="11 16" id="KW-0067">ATP-binding</keyword>
<dbReference type="PRINTS" id="PR00988">
    <property type="entry name" value="URIDINKINASE"/>
</dbReference>
<evidence type="ECO:0000256" key="14">
    <source>
        <dbReference type="ARBA" id="ARBA00047436"/>
    </source>
</evidence>
<dbReference type="KEGG" id="ahk:NCTC10172_01291"/>
<dbReference type="EMBL" id="LR215050">
    <property type="protein sequence ID" value="VEU83221.1"/>
    <property type="molecule type" value="Genomic_DNA"/>
</dbReference>
<feature type="binding site" evidence="16">
    <location>
        <begin position="11"/>
        <end position="18"/>
    </location>
    <ligand>
        <name>ATP</name>
        <dbReference type="ChEBI" id="CHEBI:30616"/>
    </ligand>
</feature>
<evidence type="ECO:0000256" key="15">
    <source>
        <dbReference type="ARBA" id="ARBA00048909"/>
    </source>
</evidence>
<dbReference type="PANTHER" id="PTHR10285">
    <property type="entry name" value="URIDINE KINASE"/>
    <property type="match status" value="1"/>
</dbReference>
<accession>A0A449BL70</accession>
<dbReference type="GO" id="GO:0005737">
    <property type="term" value="C:cytoplasm"/>
    <property type="evidence" value="ECO:0007669"/>
    <property type="project" value="UniProtKB-SubCell"/>
</dbReference>
<evidence type="ECO:0000256" key="7">
    <source>
        <dbReference type="ARBA" id="ARBA00022490"/>
    </source>
</evidence>
<comment type="subcellular location">
    <subcellularLocation>
        <location evidence="1 16 17">Cytoplasm</location>
    </subcellularLocation>
</comment>
<keyword evidence="9 16" id="KW-0547">Nucleotide-binding</keyword>
<evidence type="ECO:0000256" key="17">
    <source>
        <dbReference type="RuleBase" id="RU003825"/>
    </source>
</evidence>
<comment type="pathway">
    <text evidence="2 16 17">Pyrimidine metabolism; UMP biosynthesis via salvage pathway; UMP from uridine: step 1/1.</text>
</comment>
<comment type="similarity">
    <text evidence="4 16 17">Belongs to the uridine kinase family.</text>
</comment>
<comment type="catalytic activity">
    <reaction evidence="15 16 17">
        <text>uridine + ATP = UMP + ADP + H(+)</text>
        <dbReference type="Rhea" id="RHEA:16825"/>
        <dbReference type="ChEBI" id="CHEBI:15378"/>
        <dbReference type="ChEBI" id="CHEBI:16704"/>
        <dbReference type="ChEBI" id="CHEBI:30616"/>
        <dbReference type="ChEBI" id="CHEBI:57865"/>
        <dbReference type="ChEBI" id="CHEBI:456216"/>
        <dbReference type="EC" id="2.7.1.48"/>
    </reaction>
</comment>
<protein>
    <recommendedName>
        <fullName evidence="6 16">Uridine kinase</fullName>
        <ecNumber evidence="5 16">2.7.1.48</ecNumber>
    </recommendedName>
    <alternativeName>
        <fullName evidence="12 16">Cytidine monophosphokinase</fullName>
    </alternativeName>
    <alternativeName>
        <fullName evidence="13 16">Uridine monophosphokinase</fullName>
    </alternativeName>
</protein>
<evidence type="ECO:0000256" key="11">
    <source>
        <dbReference type="ARBA" id="ARBA00022840"/>
    </source>
</evidence>
<dbReference type="InterPro" id="IPR000764">
    <property type="entry name" value="Uridine_kinase-like"/>
</dbReference>
<dbReference type="UniPathway" id="UPA00574">
    <property type="reaction ID" value="UER00637"/>
</dbReference>
<evidence type="ECO:0000256" key="10">
    <source>
        <dbReference type="ARBA" id="ARBA00022777"/>
    </source>
</evidence>
<evidence type="ECO:0000256" key="16">
    <source>
        <dbReference type="HAMAP-Rule" id="MF_00551"/>
    </source>
</evidence>
<dbReference type="Pfam" id="PF00485">
    <property type="entry name" value="PRK"/>
    <property type="match status" value="1"/>
</dbReference>
<dbReference type="EC" id="2.7.1.48" evidence="5 16"/>
<dbReference type="UniPathway" id="UPA00579">
    <property type="reaction ID" value="UER00640"/>
</dbReference>
<dbReference type="InterPro" id="IPR026008">
    <property type="entry name" value="Uridine_kinase"/>
</dbReference>
<sequence length="211" mass="24279">MDKPYLIIVAGGSASGKSTVVQSIIKNAGLDDVLDINQDDYYNDQSHMTMEERIKVNYDHPNALDNQLLFQHIKDLLAGKSISKPTYDYKNYTRAKEVEIVHSKPVIIVEGILALTDKKLRDLADLKIFVESDNDIRFIRRLKRDMVSRGRSLESVIEQYLSTVKPMHYQFVKPTKRYADIIIPNDDGHSVAVELIVGMLKQFMEKKNKWH</sequence>
<gene>
    <name evidence="19" type="primary">udk_2</name>
    <name evidence="16" type="synonym">udk</name>
    <name evidence="19" type="ORF">NCTC10172_01291</name>
</gene>
<evidence type="ECO:0000259" key="18">
    <source>
        <dbReference type="Pfam" id="PF00485"/>
    </source>
</evidence>
<keyword evidence="10 16" id="KW-0418">Kinase</keyword>